<dbReference type="GO" id="GO:0016853">
    <property type="term" value="F:isomerase activity"/>
    <property type="evidence" value="ECO:0007669"/>
    <property type="project" value="UniProtKB-KW"/>
</dbReference>
<dbReference type="InterPro" id="IPR036237">
    <property type="entry name" value="Xyl_isomerase-like_sf"/>
</dbReference>
<dbReference type="PANTHER" id="PTHR12110">
    <property type="entry name" value="HYDROXYPYRUVATE ISOMERASE"/>
    <property type="match status" value="1"/>
</dbReference>
<reference evidence="2 3" key="1">
    <citation type="submission" date="2022-08" db="EMBL/GenBank/DDBJ databases">
        <title>Aerococcaceae sp. nov isolated from spoiled eye mask.</title>
        <authorList>
            <person name="Zhou G."/>
            <person name="Xie X.-B."/>
            <person name="Shi Q.-S."/>
            <person name="Wang Y.-S."/>
            <person name="Wen X."/>
            <person name="Peng H."/>
            <person name="Yang X.-J."/>
            <person name="Tao H.-B."/>
            <person name="Huang X.-M."/>
        </authorList>
    </citation>
    <scope>NUCLEOTIDE SEQUENCE [LARGE SCALE GENOMIC DNA]</scope>
    <source>
        <strain evidence="3">DM20194951</strain>
    </source>
</reference>
<organism evidence="2 3">
    <name type="scientific">Fundicoccus culcitae</name>
    <dbReference type="NCBI Taxonomy" id="2969821"/>
    <lineage>
        <taxon>Bacteria</taxon>
        <taxon>Bacillati</taxon>
        <taxon>Bacillota</taxon>
        <taxon>Bacilli</taxon>
        <taxon>Lactobacillales</taxon>
        <taxon>Aerococcaceae</taxon>
        <taxon>Fundicoccus</taxon>
    </lineage>
</organism>
<dbReference type="PANTHER" id="PTHR12110:SF41">
    <property type="entry name" value="INOSOSE DEHYDRATASE"/>
    <property type="match status" value="1"/>
</dbReference>
<dbReference type="RefSeq" id="WP_313793404.1">
    <property type="nucleotide sequence ID" value="NZ_CP102453.1"/>
</dbReference>
<gene>
    <name evidence="2" type="ORF">NRE15_13610</name>
</gene>
<proteinExistence type="predicted"/>
<dbReference type="SUPFAM" id="SSF51658">
    <property type="entry name" value="Xylose isomerase-like"/>
    <property type="match status" value="1"/>
</dbReference>
<accession>A0ABY5P5Q4</accession>
<dbReference type="Pfam" id="PF01261">
    <property type="entry name" value="AP_endonuc_2"/>
    <property type="match status" value="1"/>
</dbReference>
<dbReference type="Proteomes" id="UP001315967">
    <property type="component" value="Chromosome"/>
</dbReference>
<evidence type="ECO:0000259" key="1">
    <source>
        <dbReference type="Pfam" id="PF01261"/>
    </source>
</evidence>
<dbReference type="InterPro" id="IPR013022">
    <property type="entry name" value="Xyl_isomerase-like_TIM-brl"/>
</dbReference>
<name>A0ABY5P5Q4_9LACT</name>
<protein>
    <submittedName>
        <fullName evidence="2">Sugar phosphate isomerase/epimerase</fullName>
    </submittedName>
</protein>
<keyword evidence="2" id="KW-0413">Isomerase</keyword>
<feature type="domain" description="Xylose isomerase-like TIM barrel" evidence="1">
    <location>
        <begin position="26"/>
        <end position="243"/>
    </location>
</feature>
<evidence type="ECO:0000313" key="3">
    <source>
        <dbReference type="Proteomes" id="UP001315967"/>
    </source>
</evidence>
<dbReference type="InterPro" id="IPR050312">
    <property type="entry name" value="IolE/XylAMocC-like"/>
</dbReference>
<sequence>MSIPKIALQLWSIKEHIQDNLENSLKEVSQMGYDGVEFAGYFGHKAEDVKSWLDEYHLQVAASHTPFESLQNDLEAEIEYAKTVGNKFIIVPYATFDNLAGWENFWKEMEAIARRLNDEDIMLGYHNHNHEFDGSKGYDILDLAAKLAPSILLEIDTYWVNFAGVDSVKWIKKHTDSVGMLHIKDFDATNQESIQIGEGTLPIADYVKVASRLEHPWLVIEQEAFRTATPLEAAAANVKALREIVKEVAK</sequence>
<keyword evidence="3" id="KW-1185">Reference proteome</keyword>
<dbReference type="Gene3D" id="3.20.20.150">
    <property type="entry name" value="Divalent-metal-dependent TIM barrel enzymes"/>
    <property type="match status" value="1"/>
</dbReference>
<evidence type="ECO:0000313" key="2">
    <source>
        <dbReference type="EMBL" id="UUX33901.1"/>
    </source>
</evidence>
<dbReference type="EMBL" id="CP102453">
    <property type="protein sequence ID" value="UUX33901.1"/>
    <property type="molecule type" value="Genomic_DNA"/>
</dbReference>